<comment type="caution">
    <text evidence="16">The sequence shown here is derived from an EMBL/GenBank/DDBJ whole genome shotgun (WGS) entry which is preliminary data.</text>
</comment>
<protein>
    <recommendedName>
        <fullName evidence="12">lytic cellulose monooxygenase (C4-dehydrogenating)</fullName>
        <ecNumber evidence="12">1.14.99.56</ecNumber>
    </recommendedName>
</protein>
<evidence type="ECO:0000256" key="6">
    <source>
        <dbReference type="ARBA" id="ARBA00023008"/>
    </source>
</evidence>
<organism evidence="16 17">
    <name type="scientific">Emericellopsis cladophorae</name>
    <dbReference type="NCBI Taxonomy" id="2686198"/>
    <lineage>
        <taxon>Eukaryota</taxon>
        <taxon>Fungi</taxon>
        <taxon>Dikarya</taxon>
        <taxon>Ascomycota</taxon>
        <taxon>Pezizomycotina</taxon>
        <taxon>Sordariomycetes</taxon>
        <taxon>Hypocreomycetidae</taxon>
        <taxon>Hypocreales</taxon>
        <taxon>Bionectriaceae</taxon>
        <taxon>Emericellopsis</taxon>
    </lineage>
</organism>
<dbReference type="GO" id="GO:0030245">
    <property type="term" value="P:cellulose catabolic process"/>
    <property type="evidence" value="ECO:0007669"/>
    <property type="project" value="UniProtKB-KW"/>
</dbReference>
<dbReference type="RefSeq" id="XP_051360198.1">
    <property type="nucleotide sequence ID" value="XM_051508727.1"/>
</dbReference>
<dbReference type="EC" id="1.14.99.56" evidence="12"/>
<feature type="signal peptide" evidence="14">
    <location>
        <begin position="1"/>
        <end position="21"/>
    </location>
</feature>
<sequence length="352" mass="37099">MHSNNMISALATLAMASSAAAHATMYGVWVNGEDQGDGRNVYIRTPPNNGPVKDLASPDLVCNVNGAKVAPDFVSAAAGDTLSFEWQHDNRDDDIIDGSHQGPIITWVAAFTEDDGTGPIWSKVAEDGFDGTQWAVDKIKANNGKQDFTIPSNLAAGKYIFRQEIIAHHESDTAFADNPARGAQFYPSCVQVEVTGDGDAVPDQGFDFNADYTYEDPGIVFNLYNFDGSYTIPGPEVWSAEGGSSSPAEPSAEPSTAPEPTTAPEEPSSSAPEPTASAPVDSAPAPSITTLSTVVVPTSAVTQPTATATAAPETPEAPETPAPEVPEEGCKLKRRSRKSKRSAKARRASRMA</sequence>
<dbReference type="AlphaFoldDB" id="A0A9Q0BB09"/>
<comment type="subcellular location">
    <subcellularLocation>
        <location evidence="2">Secreted</location>
    </subcellularLocation>
</comment>
<reference evidence="16" key="2">
    <citation type="submission" date="2022-07" db="EMBL/GenBank/DDBJ databases">
        <authorList>
            <person name="Goncalves M.F.M."/>
            <person name="Hilario S."/>
            <person name="Van De Peer Y."/>
            <person name="Esteves A.C."/>
            <person name="Alves A."/>
        </authorList>
    </citation>
    <scope>NUCLEOTIDE SEQUENCE</scope>
    <source>
        <strain evidence="16">MUM 19.33</strain>
    </source>
</reference>
<feature type="compositionally biased region" description="Low complexity" evidence="13">
    <location>
        <begin position="239"/>
        <end position="317"/>
    </location>
</feature>
<evidence type="ECO:0000256" key="12">
    <source>
        <dbReference type="ARBA" id="ARBA00047174"/>
    </source>
</evidence>
<feature type="region of interest" description="Disordered" evidence="13">
    <location>
        <begin position="237"/>
        <end position="352"/>
    </location>
</feature>
<dbReference type="EMBL" id="JAGIXG020000048">
    <property type="protein sequence ID" value="KAI6779342.1"/>
    <property type="molecule type" value="Genomic_DNA"/>
</dbReference>
<keyword evidence="9" id="KW-0624">Polysaccharide degradation</keyword>
<dbReference type="Proteomes" id="UP001055219">
    <property type="component" value="Unassembled WGS sequence"/>
</dbReference>
<dbReference type="GO" id="GO:0005576">
    <property type="term" value="C:extracellular region"/>
    <property type="evidence" value="ECO:0007669"/>
    <property type="project" value="UniProtKB-SubCell"/>
</dbReference>
<accession>A0A9Q0BB09</accession>
<dbReference type="GeneID" id="75826959"/>
<feature type="compositionally biased region" description="Basic residues" evidence="13">
    <location>
        <begin position="332"/>
        <end position="352"/>
    </location>
</feature>
<dbReference type="PANTHER" id="PTHR33353:SF17">
    <property type="entry name" value="ENDO-BETA-1,4-GLUCANASE D"/>
    <property type="match status" value="1"/>
</dbReference>
<evidence type="ECO:0000256" key="9">
    <source>
        <dbReference type="ARBA" id="ARBA00023326"/>
    </source>
</evidence>
<evidence type="ECO:0000256" key="14">
    <source>
        <dbReference type="SAM" id="SignalP"/>
    </source>
</evidence>
<evidence type="ECO:0000256" key="4">
    <source>
        <dbReference type="ARBA" id="ARBA00022729"/>
    </source>
</evidence>
<evidence type="ECO:0000256" key="10">
    <source>
        <dbReference type="ARBA" id="ARBA00044502"/>
    </source>
</evidence>
<keyword evidence="7" id="KW-1015">Disulfide bond</keyword>
<evidence type="ECO:0000256" key="5">
    <source>
        <dbReference type="ARBA" id="ARBA00023001"/>
    </source>
</evidence>
<name>A0A9Q0BB09_9HYPO</name>
<dbReference type="OrthoDB" id="2525337at2759"/>
<comment type="cofactor">
    <cofactor evidence="1">
        <name>Cu(2+)</name>
        <dbReference type="ChEBI" id="CHEBI:29036"/>
    </cofactor>
</comment>
<keyword evidence="17" id="KW-1185">Reference proteome</keyword>
<evidence type="ECO:0000256" key="3">
    <source>
        <dbReference type="ARBA" id="ARBA00022525"/>
    </source>
</evidence>
<dbReference type="PANTHER" id="PTHR33353">
    <property type="entry name" value="PUTATIVE (AFU_ORTHOLOGUE AFUA_1G12560)-RELATED"/>
    <property type="match status" value="1"/>
</dbReference>
<evidence type="ECO:0000256" key="8">
    <source>
        <dbReference type="ARBA" id="ARBA00023277"/>
    </source>
</evidence>
<feature type="chain" id="PRO_5040344694" description="lytic cellulose monooxygenase (C4-dehydrogenating)" evidence="14">
    <location>
        <begin position="22"/>
        <end position="352"/>
    </location>
</feature>
<dbReference type="Pfam" id="PF03443">
    <property type="entry name" value="AA9"/>
    <property type="match status" value="1"/>
</dbReference>
<keyword evidence="5" id="KW-0136">Cellulose degradation</keyword>
<keyword evidence="8" id="KW-0119">Carbohydrate metabolism</keyword>
<comment type="catalytic activity">
    <reaction evidence="11">
        <text>[(1-&gt;4)-beta-D-glucosyl]n+m + reduced acceptor + O2 = 4-dehydro-beta-D-glucosyl-[(1-&gt;4)-beta-D-glucosyl]n-1 + [(1-&gt;4)-beta-D-glucosyl]m + acceptor + H2O.</text>
        <dbReference type="EC" id="1.14.99.56"/>
    </reaction>
</comment>
<feature type="domain" description="Auxiliary Activity family 9 catalytic" evidence="15">
    <location>
        <begin position="22"/>
        <end position="225"/>
    </location>
</feature>
<evidence type="ECO:0000313" key="16">
    <source>
        <dbReference type="EMBL" id="KAI6779342.1"/>
    </source>
</evidence>
<reference evidence="16" key="1">
    <citation type="journal article" date="2021" name="J Fungi (Basel)">
        <title>Genomic and Metabolomic Analyses of the Marine Fungus Emericellopsis cladophorae: Insights into Saltwater Adaptability Mechanisms and Its Biosynthetic Potential.</title>
        <authorList>
            <person name="Goncalves M.F.M."/>
            <person name="Hilario S."/>
            <person name="Van de Peer Y."/>
            <person name="Esteves A.C."/>
            <person name="Alves A."/>
        </authorList>
    </citation>
    <scope>NUCLEOTIDE SEQUENCE</scope>
    <source>
        <strain evidence="16">MUM 19.33</strain>
    </source>
</reference>
<dbReference type="Gene3D" id="2.70.50.70">
    <property type="match status" value="1"/>
</dbReference>
<keyword evidence="4 14" id="KW-0732">Signal</keyword>
<keyword evidence="6" id="KW-0186">Copper</keyword>
<dbReference type="InterPro" id="IPR005103">
    <property type="entry name" value="AA9_LPMO"/>
</dbReference>
<dbReference type="InterPro" id="IPR049892">
    <property type="entry name" value="AA9"/>
</dbReference>
<evidence type="ECO:0000256" key="13">
    <source>
        <dbReference type="SAM" id="MobiDB-lite"/>
    </source>
</evidence>
<evidence type="ECO:0000256" key="2">
    <source>
        <dbReference type="ARBA" id="ARBA00004613"/>
    </source>
</evidence>
<gene>
    <name evidence="16" type="ORF">J7T54_000440</name>
</gene>
<proteinExistence type="inferred from homology"/>
<evidence type="ECO:0000313" key="17">
    <source>
        <dbReference type="Proteomes" id="UP001055219"/>
    </source>
</evidence>
<comment type="similarity">
    <text evidence="10">Belongs to the polysaccharide monooxygenase AA9 family.</text>
</comment>
<dbReference type="CDD" id="cd21175">
    <property type="entry name" value="LPMO_AA9"/>
    <property type="match status" value="1"/>
</dbReference>
<keyword evidence="3" id="KW-0964">Secreted</keyword>
<evidence type="ECO:0000256" key="7">
    <source>
        <dbReference type="ARBA" id="ARBA00023157"/>
    </source>
</evidence>
<evidence type="ECO:0000256" key="1">
    <source>
        <dbReference type="ARBA" id="ARBA00001973"/>
    </source>
</evidence>
<evidence type="ECO:0000256" key="11">
    <source>
        <dbReference type="ARBA" id="ARBA00045077"/>
    </source>
</evidence>
<evidence type="ECO:0000259" key="15">
    <source>
        <dbReference type="Pfam" id="PF03443"/>
    </source>
</evidence>